<keyword evidence="6 7" id="KW-0143">Chaperone</keyword>
<feature type="region of interest" description="Disordered" evidence="10">
    <location>
        <begin position="297"/>
        <end position="324"/>
    </location>
</feature>
<keyword evidence="5" id="KW-0346">Stress response</keyword>
<comment type="subunit">
    <text evidence="3">Homodimer.</text>
</comment>
<dbReference type="InterPro" id="IPR013805">
    <property type="entry name" value="GrpE_CC"/>
</dbReference>
<evidence type="ECO:0000256" key="6">
    <source>
        <dbReference type="ARBA" id="ARBA00023186"/>
    </source>
</evidence>
<dbReference type="GO" id="GO:0042803">
    <property type="term" value="F:protein homodimerization activity"/>
    <property type="evidence" value="ECO:0007669"/>
    <property type="project" value="InterPro"/>
</dbReference>
<comment type="function">
    <text evidence="7">Essential component of the PAM complex, a complex required for the translocation of transit peptide-containing proteins from the inner membrane into the mitochondrial matrix in an ATP-dependent manner.</text>
</comment>
<comment type="subcellular location">
    <subcellularLocation>
        <location evidence="1">Cytoplasm</location>
    </subcellularLocation>
    <subcellularLocation>
        <location evidence="7">Mitochondrion matrix</location>
    </subcellularLocation>
</comment>
<evidence type="ECO:0000256" key="1">
    <source>
        <dbReference type="ARBA" id="ARBA00004496"/>
    </source>
</evidence>
<dbReference type="CDD" id="cd00446">
    <property type="entry name" value="GrpE"/>
    <property type="match status" value="1"/>
</dbReference>
<dbReference type="PANTHER" id="PTHR21237:SF40">
    <property type="entry name" value="CELL CYCLE AND APOPTOSIS REGULATOR PROTEIN 2"/>
    <property type="match status" value="1"/>
</dbReference>
<feature type="compositionally biased region" description="Acidic residues" evidence="10">
    <location>
        <begin position="302"/>
        <end position="324"/>
    </location>
</feature>
<evidence type="ECO:0000256" key="9">
    <source>
        <dbReference type="SAM" id="Coils"/>
    </source>
</evidence>
<keyword evidence="7" id="KW-0496">Mitochondrion</keyword>
<dbReference type="GO" id="GO:0051082">
    <property type="term" value="F:unfolded protein binding"/>
    <property type="evidence" value="ECO:0007669"/>
    <property type="project" value="TreeGrafter"/>
</dbReference>
<dbReference type="PRINTS" id="PR00773">
    <property type="entry name" value="GRPEPROTEIN"/>
</dbReference>
<feature type="coiled-coil region" evidence="9">
    <location>
        <begin position="129"/>
        <end position="177"/>
    </location>
</feature>
<dbReference type="Proteomes" id="UP001472866">
    <property type="component" value="Chromosome 02"/>
</dbReference>
<keyword evidence="9" id="KW-0175">Coiled coil</keyword>
<dbReference type="GO" id="GO:0000774">
    <property type="term" value="F:adenyl-nucleotide exchange factor activity"/>
    <property type="evidence" value="ECO:0007669"/>
    <property type="project" value="InterPro"/>
</dbReference>
<dbReference type="EMBL" id="CP151502">
    <property type="protein sequence ID" value="WZN59555.1"/>
    <property type="molecule type" value="Genomic_DNA"/>
</dbReference>
<dbReference type="GO" id="GO:0005759">
    <property type="term" value="C:mitochondrial matrix"/>
    <property type="evidence" value="ECO:0007669"/>
    <property type="project" value="UniProtKB-SubCell"/>
</dbReference>
<evidence type="ECO:0000256" key="4">
    <source>
        <dbReference type="ARBA" id="ARBA00022490"/>
    </source>
</evidence>
<feature type="region of interest" description="Disordered" evidence="10">
    <location>
        <begin position="1"/>
        <end position="26"/>
    </location>
</feature>
<dbReference type="GO" id="GO:0051087">
    <property type="term" value="F:protein-folding chaperone binding"/>
    <property type="evidence" value="ECO:0007669"/>
    <property type="project" value="InterPro"/>
</dbReference>
<name>A0AAX4P1A4_9CHLO</name>
<dbReference type="GO" id="GO:0006457">
    <property type="term" value="P:protein folding"/>
    <property type="evidence" value="ECO:0007669"/>
    <property type="project" value="InterPro"/>
</dbReference>
<keyword evidence="4" id="KW-0963">Cytoplasm</keyword>
<evidence type="ECO:0000256" key="2">
    <source>
        <dbReference type="ARBA" id="ARBA00009054"/>
    </source>
</evidence>
<keyword evidence="12" id="KW-1185">Reference proteome</keyword>
<comment type="similarity">
    <text evidence="2 8">Belongs to the GrpE family.</text>
</comment>
<evidence type="ECO:0000256" key="7">
    <source>
        <dbReference type="RuleBase" id="RU000640"/>
    </source>
</evidence>
<feature type="region of interest" description="Disordered" evidence="10">
    <location>
        <begin position="72"/>
        <end position="102"/>
    </location>
</feature>
<dbReference type="HAMAP" id="MF_01151">
    <property type="entry name" value="GrpE"/>
    <property type="match status" value="1"/>
</dbReference>
<protein>
    <recommendedName>
        <fullName evidence="7">GrpE protein homolog</fullName>
    </recommendedName>
</protein>
<sequence length="324" mass="35068">MSAVRAAGRTTTTTTTTTPRGCGGRIPACRAFRQARPRVGLTSAMAESLARRSAGRASRLVAFCEAVETEAAGAATKEEDGAESEDGASEAQAEGQQEEVEETPAYAEVLEKLRAAAEGSDCEAVGSLLPDLEQELETLARRASDGEGQAAQAGEENAKLKEQYLRLNADFDNYRKRTESEKESLAKNARGSTLEELLPVIDNFELARTQLVLETEAEQKVSESYQNLYKQLVETLKKLGLEPVEAVGAKFDPELHDAIMQEETTDFEDGAVMEEYRRGFAFGDRLLRAAMVKVAVNSSSGQEEEAAAENSESDEAEPEGGQEE</sequence>
<evidence type="ECO:0000256" key="10">
    <source>
        <dbReference type="SAM" id="MobiDB-lite"/>
    </source>
</evidence>
<dbReference type="Gene3D" id="3.90.20.20">
    <property type="match status" value="1"/>
</dbReference>
<evidence type="ECO:0000256" key="5">
    <source>
        <dbReference type="ARBA" id="ARBA00023016"/>
    </source>
</evidence>
<reference evidence="11 12" key="1">
    <citation type="submission" date="2024-03" db="EMBL/GenBank/DDBJ databases">
        <title>Complete genome sequence of the green alga Chloropicon roscoffensis RCC1871.</title>
        <authorList>
            <person name="Lemieux C."/>
            <person name="Pombert J.-F."/>
            <person name="Otis C."/>
            <person name="Turmel M."/>
        </authorList>
    </citation>
    <scope>NUCLEOTIDE SEQUENCE [LARGE SCALE GENOMIC DNA]</scope>
    <source>
        <strain evidence="11 12">RCC1871</strain>
    </source>
</reference>
<evidence type="ECO:0000256" key="3">
    <source>
        <dbReference type="ARBA" id="ARBA00011738"/>
    </source>
</evidence>
<evidence type="ECO:0000313" key="11">
    <source>
        <dbReference type="EMBL" id="WZN59555.1"/>
    </source>
</evidence>
<dbReference type="FunFam" id="2.30.22.10:FF:000001">
    <property type="entry name" value="Protein GrpE"/>
    <property type="match status" value="1"/>
</dbReference>
<dbReference type="SUPFAM" id="SSF51064">
    <property type="entry name" value="Head domain of nucleotide exchange factor GrpE"/>
    <property type="match status" value="1"/>
</dbReference>
<dbReference type="Pfam" id="PF01025">
    <property type="entry name" value="GrpE"/>
    <property type="match status" value="1"/>
</dbReference>
<dbReference type="NCBIfam" id="NF010741">
    <property type="entry name" value="PRK14143.1"/>
    <property type="match status" value="1"/>
</dbReference>
<dbReference type="InterPro" id="IPR009012">
    <property type="entry name" value="GrpE_head"/>
</dbReference>
<dbReference type="PANTHER" id="PTHR21237">
    <property type="entry name" value="GRPE PROTEIN"/>
    <property type="match status" value="1"/>
</dbReference>
<evidence type="ECO:0000256" key="8">
    <source>
        <dbReference type="RuleBase" id="RU004478"/>
    </source>
</evidence>
<evidence type="ECO:0000313" key="12">
    <source>
        <dbReference type="Proteomes" id="UP001472866"/>
    </source>
</evidence>
<dbReference type="PROSITE" id="PS01071">
    <property type="entry name" value="GRPE"/>
    <property type="match status" value="1"/>
</dbReference>
<proteinExistence type="inferred from homology"/>
<organism evidence="11 12">
    <name type="scientific">Chloropicon roscoffensis</name>
    <dbReference type="NCBI Taxonomy" id="1461544"/>
    <lineage>
        <taxon>Eukaryota</taxon>
        <taxon>Viridiplantae</taxon>
        <taxon>Chlorophyta</taxon>
        <taxon>Chloropicophyceae</taxon>
        <taxon>Chloropicales</taxon>
        <taxon>Chloropicaceae</taxon>
        <taxon>Chloropicon</taxon>
    </lineage>
</organism>
<gene>
    <name evidence="11" type="ORF">HKI87_02g10810</name>
</gene>
<dbReference type="Gene3D" id="2.30.22.10">
    <property type="entry name" value="Head domain of nucleotide exchange factor GrpE"/>
    <property type="match status" value="1"/>
</dbReference>
<dbReference type="AlphaFoldDB" id="A0AAX4P1A4"/>
<accession>A0AAX4P1A4</accession>
<dbReference type="InterPro" id="IPR000740">
    <property type="entry name" value="GrpE"/>
</dbReference>
<dbReference type="SUPFAM" id="SSF58014">
    <property type="entry name" value="Coiled-coil domain of nucleotide exchange factor GrpE"/>
    <property type="match status" value="1"/>
</dbReference>